<dbReference type="InterPro" id="IPR013128">
    <property type="entry name" value="Peptidase_C1A"/>
</dbReference>
<sequence>MSKLILVSLTLVWCLWGIVEGFTYDDKEVETEEGKSAMFERWRSHHNMQAMRDKDKKKQYEAFKANLEIVHSTNKAKKSYKLQMNKFAGMTNAEFKSKHTGLKAAPKIRPGKKFVSEAEWPSNFKYRNFTDIPPSVDWTAQGAVTPVKDQGQCGSCFAFATADSIESLHWIKTKQLVELSPKEILDCSSVSPYTNIGCDGGRMHDSYQYVIENKGLTTEKNYPYTPEFGTCNVKKENDMVVEIHGYEQVPFNHEQSLMAAVANQPIQVSIECDEPLVLYKEGIMSAPYGTNIGHAVLLTGYGTDPDGTNYWIIKNSWGVEWGEKGYLRIPRGVPEKEGYAGVNMTPHYPTIEDRGSDHQAGGDPIVQGSKDL</sequence>
<dbReference type="Gene3D" id="3.90.70.10">
    <property type="entry name" value="Cysteine proteinases"/>
    <property type="match status" value="1"/>
</dbReference>
<feature type="domain" description="Peptidase C1A papain C-terminal" evidence="5">
    <location>
        <begin position="132"/>
        <end position="350"/>
    </location>
</feature>
<dbReference type="GO" id="GO:0005615">
    <property type="term" value="C:extracellular space"/>
    <property type="evidence" value="ECO:0000318"/>
    <property type="project" value="GO_Central"/>
</dbReference>
<dbReference type="InterPro" id="IPR039417">
    <property type="entry name" value="Peptidase_C1A_papain-like"/>
</dbReference>
<dbReference type="PROSITE" id="PS00640">
    <property type="entry name" value="THIOL_PROTEASE_ASN"/>
    <property type="match status" value="1"/>
</dbReference>
<dbReference type="CDD" id="cd02248">
    <property type="entry name" value="Peptidase_C1A"/>
    <property type="match status" value="1"/>
</dbReference>
<feature type="domain" description="Cathepsin propeptide inhibitor" evidence="6">
    <location>
        <begin position="39"/>
        <end position="95"/>
    </location>
</feature>
<dbReference type="Gramene" id="rna-gnl|WGS:NBSK|LSAT_0X16701_mrna">
    <property type="protein sequence ID" value="cds-PLY91456.1"/>
    <property type="gene ID" value="gene-LSAT_0X16701"/>
</dbReference>
<keyword evidence="8" id="KW-1185">Reference proteome</keyword>
<comment type="similarity">
    <text evidence="1">Belongs to the peptidase C1 family.</text>
</comment>
<proteinExistence type="inferred from homology"/>
<protein>
    <submittedName>
        <fullName evidence="7">Uncharacterized protein</fullName>
    </submittedName>
</protein>
<dbReference type="Proteomes" id="UP000235145">
    <property type="component" value="Unassembled WGS sequence"/>
</dbReference>
<evidence type="ECO:0000256" key="3">
    <source>
        <dbReference type="SAM" id="MobiDB-lite"/>
    </source>
</evidence>
<dbReference type="SUPFAM" id="SSF54001">
    <property type="entry name" value="Cysteine proteinases"/>
    <property type="match status" value="1"/>
</dbReference>
<evidence type="ECO:0000313" key="8">
    <source>
        <dbReference type="Proteomes" id="UP000235145"/>
    </source>
</evidence>
<dbReference type="GO" id="GO:0051603">
    <property type="term" value="P:proteolysis involved in protein catabolic process"/>
    <property type="evidence" value="ECO:0000318"/>
    <property type="project" value="GO_Central"/>
</dbReference>
<dbReference type="PRINTS" id="PR00705">
    <property type="entry name" value="PAPAIN"/>
</dbReference>
<dbReference type="EMBL" id="NBSK02000003">
    <property type="protein sequence ID" value="KAJ0215872.1"/>
    <property type="molecule type" value="Genomic_DNA"/>
</dbReference>
<evidence type="ECO:0000256" key="2">
    <source>
        <dbReference type="ARBA" id="ARBA00023157"/>
    </source>
</evidence>
<dbReference type="InterPro" id="IPR038765">
    <property type="entry name" value="Papain-like_cys_pep_sf"/>
</dbReference>
<evidence type="ECO:0000259" key="6">
    <source>
        <dbReference type="SMART" id="SM00848"/>
    </source>
</evidence>
<dbReference type="AlphaFoldDB" id="A0A9R1VXP0"/>
<feature type="signal peptide" evidence="4">
    <location>
        <begin position="1"/>
        <end position="21"/>
    </location>
</feature>
<reference evidence="7 8" key="1">
    <citation type="journal article" date="2017" name="Nat. Commun.">
        <title>Genome assembly with in vitro proximity ligation data and whole-genome triplication in lettuce.</title>
        <authorList>
            <person name="Reyes-Chin-Wo S."/>
            <person name="Wang Z."/>
            <person name="Yang X."/>
            <person name="Kozik A."/>
            <person name="Arikit S."/>
            <person name="Song C."/>
            <person name="Xia L."/>
            <person name="Froenicke L."/>
            <person name="Lavelle D.O."/>
            <person name="Truco M.J."/>
            <person name="Xia R."/>
            <person name="Zhu S."/>
            <person name="Xu C."/>
            <person name="Xu H."/>
            <person name="Xu X."/>
            <person name="Cox K."/>
            <person name="Korf I."/>
            <person name="Meyers B.C."/>
            <person name="Michelmore R.W."/>
        </authorList>
    </citation>
    <scope>NUCLEOTIDE SEQUENCE [LARGE SCALE GENOMIC DNA]</scope>
    <source>
        <strain evidence="8">cv. Salinas</strain>
        <tissue evidence="7">Seedlings</tissue>
    </source>
</reference>
<name>A0A9R1VXP0_LACSA</name>
<dbReference type="SMART" id="SM00645">
    <property type="entry name" value="Pept_C1"/>
    <property type="match status" value="1"/>
</dbReference>
<dbReference type="Pfam" id="PF08246">
    <property type="entry name" value="Inhibitor_I29"/>
    <property type="match status" value="1"/>
</dbReference>
<dbReference type="InterPro" id="IPR025661">
    <property type="entry name" value="Pept_asp_AS"/>
</dbReference>
<dbReference type="InterPro" id="IPR013201">
    <property type="entry name" value="Prot_inhib_I29"/>
</dbReference>
<dbReference type="InterPro" id="IPR025660">
    <property type="entry name" value="Pept_his_AS"/>
</dbReference>
<dbReference type="GO" id="GO:0004197">
    <property type="term" value="F:cysteine-type endopeptidase activity"/>
    <property type="evidence" value="ECO:0000318"/>
    <property type="project" value="GO_Central"/>
</dbReference>
<keyword evidence="4" id="KW-0732">Signal</keyword>
<feature type="region of interest" description="Disordered" evidence="3">
    <location>
        <begin position="346"/>
        <end position="372"/>
    </location>
</feature>
<feature type="chain" id="PRO_5040414954" evidence="4">
    <location>
        <begin position="22"/>
        <end position="372"/>
    </location>
</feature>
<evidence type="ECO:0000256" key="4">
    <source>
        <dbReference type="SAM" id="SignalP"/>
    </source>
</evidence>
<dbReference type="GO" id="GO:0005764">
    <property type="term" value="C:lysosome"/>
    <property type="evidence" value="ECO:0000318"/>
    <property type="project" value="GO_Central"/>
</dbReference>
<dbReference type="FunFam" id="3.90.70.10:FF:000332">
    <property type="entry name" value="Cathepsin L1"/>
    <property type="match status" value="1"/>
</dbReference>
<gene>
    <name evidence="7" type="ORF">LSAT_V11C300140900</name>
</gene>
<keyword evidence="2" id="KW-1015">Disulfide bond</keyword>
<evidence type="ECO:0000256" key="1">
    <source>
        <dbReference type="ARBA" id="ARBA00008455"/>
    </source>
</evidence>
<dbReference type="PROSITE" id="PS00639">
    <property type="entry name" value="THIOL_PROTEASE_HIS"/>
    <property type="match status" value="1"/>
</dbReference>
<dbReference type="InterPro" id="IPR000668">
    <property type="entry name" value="Peptidase_C1A_C"/>
</dbReference>
<evidence type="ECO:0000313" key="7">
    <source>
        <dbReference type="EMBL" id="KAJ0215872.1"/>
    </source>
</evidence>
<organism evidence="7 8">
    <name type="scientific">Lactuca sativa</name>
    <name type="common">Garden lettuce</name>
    <dbReference type="NCBI Taxonomy" id="4236"/>
    <lineage>
        <taxon>Eukaryota</taxon>
        <taxon>Viridiplantae</taxon>
        <taxon>Streptophyta</taxon>
        <taxon>Embryophyta</taxon>
        <taxon>Tracheophyta</taxon>
        <taxon>Spermatophyta</taxon>
        <taxon>Magnoliopsida</taxon>
        <taxon>eudicotyledons</taxon>
        <taxon>Gunneridae</taxon>
        <taxon>Pentapetalae</taxon>
        <taxon>asterids</taxon>
        <taxon>campanulids</taxon>
        <taxon>Asterales</taxon>
        <taxon>Asteraceae</taxon>
        <taxon>Cichorioideae</taxon>
        <taxon>Cichorieae</taxon>
        <taxon>Lactucinae</taxon>
        <taxon>Lactuca</taxon>
    </lineage>
</organism>
<dbReference type="SMART" id="SM00848">
    <property type="entry name" value="Inhibitor_I29"/>
    <property type="match status" value="1"/>
</dbReference>
<evidence type="ECO:0000259" key="5">
    <source>
        <dbReference type="SMART" id="SM00645"/>
    </source>
</evidence>
<dbReference type="PANTHER" id="PTHR12411">
    <property type="entry name" value="CYSTEINE PROTEASE FAMILY C1-RELATED"/>
    <property type="match status" value="1"/>
</dbReference>
<comment type="caution">
    <text evidence="7">The sequence shown here is derived from an EMBL/GenBank/DDBJ whole genome shotgun (WGS) entry which is preliminary data.</text>
</comment>
<dbReference type="Pfam" id="PF00112">
    <property type="entry name" value="Peptidase_C1"/>
    <property type="match status" value="1"/>
</dbReference>
<accession>A0A9R1VXP0</accession>